<sequence>MYHDVFSRNSRRNTPMDLLQQGRTKDQRAGRTAEAVQRQGR</sequence>
<dbReference type="AlphaFoldDB" id="V5WFE9"/>
<proteinExistence type="predicted"/>
<dbReference type="STRING" id="1307761.L21SP2_0950"/>
<accession>V5WFE9</accession>
<evidence type="ECO:0000313" key="2">
    <source>
        <dbReference type="EMBL" id="AHC14370.1"/>
    </source>
</evidence>
<gene>
    <name evidence="2" type="ORF">L21SP2_0950</name>
</gene>
<keyword evidence="3" id="KW-1185">Reference proteome</keyword>
<feature type="region of interest" description="Disordered" evidence="1">
    <location>
        <begin position="1"/>
        <end position="41"/>
    </location>
</feature>
<evidence type="ECO:0000313" key="3">
    <source>
        <dbReference type="Proteomes" id="UP000018680"/>
    </source>
</evidence>
<organism evidence="2 3">
    <name type="scientific">Salinispira pacifica</name>
    <dbReference type="NCBI Taxonomy" id="1307761"/>
    <lineage>
        <taxon>Bacteria</taxon>
        <taxon>Pseudomonadati</taxon>
        <taxon>Spirochaetota</taxon>
        <taxon>Spirochaetia</taxon>
        <taxon>Spirochaetales</taxon>
        <taxon>Spirochaetaceae</taxon>
        <taxon>Salinispira</taxon>
    </lineage>
</organism>
<name>V5WFE9_9SPIO</name>
<dbReference type="EMBL" id="CP006939">
    <property type="protein sequence ID" value="AHC14370.1"/>
    <property type="molecule type" value="Genomic_DNA"/>
</dbReference>
<dbReference type="KEGG" id="slr:L21SP2_0950"/>
<dbReference type="Proteomes" id="UP000018680">
    <property type="component" value="Chromosome"/>
</dbReference>
<reference evidence="2 3" key="1">
    <citation type="journal article" date="2015" name="Stand. Genomic Sci.">
        <title>Complete genome sequence and description of Salinispira pacifica gen. nov., sp. nov., a novel spirochaete isolated form a hypersaline microbial mat.</title>
        <authorList>
            <person name="Ben Hania W."/>
            <person name="Joseph M."/>
            <person name="Schumann P."/>
            <person name="Bunk B."/>
            <person name="Fiebig A."/>
            <person name="Sproer C."/>
            <person name="Klenk H.P."/>
            <person name="Fardeau M.L."/>
            <person name="Spring S."/>
        </authorList>
    </citation>
    <scope>NUCLEOTIDE SEQUENCE [LARGE SCALE GENOMIC DNA]</scope>
    <source>
        <strain evidence="2 3">L21-RPul-D2</strain>
    </source>
</reference>
<evidence type="ECO:0000256" key="1">
    <source>
        <dbReference type="SAM" id="MobiDB-lite"/>
    </source>
</evidence>
<dbReference type="HOGENOM" id="CLU_3276410_0_0_12"/>
<protein>
    <submittedName>
        <fullName evidence="2">Uncharacterized protein</fullName>
    </submittedName>
</protein>